<dbReference type="AlphaFoldDB" id="A0A699QML3"/>
<evidence type="ECO:0000313" key="2">
    <source>
        <dbReference type="EMBL" id="GFC73797.1"/>
    </source>
</evidence>
<organism evidence="2">
    <name type="scientific">Tanacetum cinerariifolium</name>
    <name type="common">Dalmatian daisy</name>
    <name type="synonym">Chrysanthemum cinerariifolium</name>
    <dbReference type="NCBI Taxonomy" id="118510"/>
    <lineage>
        <taxon>Eukaryota</taxon>
        <taxon>Viridiplantae</taxon>
        <taxon>Streptophyta</taxon>
        <taxon>Embryophyta</taxon>
        <taxon>Tracheophyta</taxon>
        <taxon>Spermatophyta</taxon>
        <taxon>Magnoliopsida</taxon>
        <taxon>eudicotyledons</taxon>
        <taxon>Gunneridae</taxon>
        <taxon>Pentapetalae</taxon>
        <taxon>asterids</taxon>
        <taxon>campanulids</taxon>
        <taxon>Asterales</taxon>
        <taxon>Asteraceae</taxon>
        <taxon>Asteroideae</taxon>
        <taxon>Anthemideae</taxon>
        <taxon>Anthemidinae</taxon>
        <taxon>Tanacetum</taxon>
    </lineage>
</organism>
<dbReference type="Pfam" id="PF22936">
    <property type="entry name" value="Pol_BBD"/>
    <property type="match status" value="1"/>
</dbReference>
<feature type="domain" description="Retrovirus-related Pol polyprotein from transposon TNT 1-94-like beta-barrel" evidence="1">
    <location>
        <begin position="33"/>
        <end position="74"/>
    </location>
</feature>
<dbReference type="InterPro" id="IPR054722">
    <property type="entry name" value="PolX-like_BBD"/>
</dbReference>
<proteinExistence type="predicted"/>
<accession>A0A699QML3</accession>
<feature type="non-terminal residue" evidence="2">
    <location>
        <position position="74"/>
    </location>
</feature>
<dbReference type="EMBL" id="BKCJ011044239">
    <property type="protein sequence ID" value="GFC73797.1"/>
    <property type="molecule type" value="Genomic_DNA"/>
</dbReference>
<name>A0A699QML3_TANCI</name>
<protein>
    <submittedName>
        <fullName evidence="2">Zinc finger, CCHC-type</fullName>
    </submittedName>
</protein>
<comment type="caution">
    <text evidence="2">The sequence shown here is derived from an EMBL/GenBank/DDBJ whole genome shotgun (WGS) entry which is preliminary data.</text>
</comment>
<reference evidence="2" key="1">
    <citation type="journal article" date="2019" name="Sci. Rep.">
        <title>Draft genome of Tanacetum cinerariifolium, the natural source of mosquito coil.</title>
        <authorList>
            <person name="Yamashiro T."/>
            <person name="Shiraishi A."/>
            <person name="Satake H."/>
            <person name="Nakayama K."/>
        </authorList>
    </citation>
    <scope>NUCLEOTIDE SEQUENCE</scope>
</reference>
<gene>
    <name evidence="2" type="ORF">Tci_845767</name>
</gene>
<sequence>MAILDNEREVVDQEVSLREEVVGYKEMTKDSQWYLDNGASNHMTGIRDHFENLAEKVSWRVKFGDGSYIEIKGK</sequence>
<evidence type="ECO:0000259" key="1">
    <source>
        <dbReference type="Pfam" id="PF22936"/>
    </source>
</evidence>